<proteinExistence type="inferred from homology"/>
<protein>
    <recommendedName>
        <fullName evidence="3">Phosphodiesterase</fullName>
        <ecNumber evidence="3">3.1.4.-</ecNumber>
    </recommendedName>
</protein>
<dbReference type="InterPro" id="IPR036971">
    <property type="entry name" value="PDEase_catalytic_dom_sf"/>
</dbReference>
<dbReference type="GO" id="GO:0007165">
    <property type="term" value="P:signal transduction"/>
    <property type="evidence" value="ECO:0007669"/>
    <property type="project" value="InterPro"/>
</dbReference>
<dbReference type="STRING" id="1097556.R4XC23"/>
<dbReference type="OrthoDB" id="546632at2759"/>
<evidence type="ECO:0000313" key="6">
    <source>
        <dbReference type="Proteomes" id="UP000013776"/>
    </source>
</evidence>
<dbReference type="GO" id="GO:0046872">
    <property type="term" value="F:metal ion binding"/>
    <property type="evidence" value="ECO:0007669"/>
    <property type="project" value="UniProtKB-KW"/>
</dbReference>
<reference evidence="5 6" key="1">
    <citation type="journal article" date="2013" name="MBio">
        <title>Genome sequencing of the plant pathogen Taphrina deformans, the causal agent of peach leaf curl.</title>
        <authorList>
            <person name="Cisse O.H."/>
            <person name="Almeida J.M.G.C.F."/>
            <person name="Fonseca A."/>
            <person name="Kumar A.A."/>
            <person name="Salojaervi J."/>
            <person name="Overmyer K."/>
            <person name="Hauser P.M."/>
            <person name="Pagni M."/>
        </authorList>
    </citation>
    <scope>NUCLEOTIDE SEQUENCE [LARGE SCALE GENOMIC DNA]</scope>
    <source>
        <strain evidence="6">PYCC 5710 / ATCC 11124 / CBS 356.35 / IMI 108563 / JCM 9778 / NBRC 8474</strain>
    </source>
</reference>
<dbReference type="InterPro" id="IPR023174">
    <property type="entry name" value="PDEase_CS"/>
</dbReference>
<keyword evidence="6" id="KW-1185">Reference proteome</keyword>
<dbReference type="GO" id="GO:0004114">
    <property type="term" value="F:3',5'-cyclic-nucleotide phosphodiesterase activity"/>
    <property type="evidence" value="ECO:0007669"/>
    <property type="project" value="InterPro"/>
</dbReference>
<gene>
    <name evidence="5" type="ORF">TAPDE_000543</name>
</gene>
<dbReference type="PROSITE" id="PS00126">
    <property type="entry name" value="PDEASE_I_1"/>
    <property type="match status" value="1"/>
</dbReference>
<keyword evidence="1 3" id="KW-0479">Metal-binding</keyword>
<dbReference type="VEuPathDB" id="FungiDB:TAPDE_000543"/>
<comment type="caution">
    <text evidence="5">The sequence shown here is derived from an EMBL/GenBank/DDBJ whole genome shotgun (WGS) entry which is preliminary data.</text>
</comment>
<feature type="domain" description="PDEase" evidence="4">
    <location>
        <begin position="66"/>
        <end position="428"/>
    </location>
</feature>
<dbReference type="EMBL" id="CAHR02000018">
    <property type="protein sequence ID" value="CCG80890.1"/>
    <property type="molecule type" value="Genomic_DNA"/>
</dbReference>
<evidence type="ECO:0000256" key="1">
    <source>
        <dbReference type="ARBA" id="ARBA00022723"/>
    </source>
</evidence>
<dbReference type="Pfam" id="PF00233">
    <property type="entry name" value="PDEase_I"/>
    <property type="match status" value="1"/>
</dbReference>
<keyword evidence="2 3" id="KW-0378">Hydrolase</keyword>
<dbReference type="Gene3D" id="1.10.1300.10">
    <property type="entry name" value="3'5'-cyclic nucleotide phosphodiesterase, catalytic domain"/>
    <property type="match status" value="1"/>
</dbReference>
<dbReference type="AlphaFoldDB" id="R4XC23"/>
<dbReference type="InterPro" id="IPR002073">
    <property type="entry name" value="PDEase_catalytic_dom"/>
</dbReference>
<dbReference type="PROSITE" id="PS51845">
    <property type="entry name" value="PDEASE_I_2"/>
    <property type="match status" value="1"/>
</dbReference>
<dbReference type="SUPFAM" id="SSF109604">
    <property type="entry name" value="HD-domain/PDEase-like"/>
    <property type="match status" value="1"/>
</dbReference>
<dbReference type="PANTHER" id="PTHR11347">
    <property type="entry name" value="CYCLIC NUCLEOTIDE PHOSPHODIESTERASE"/>
    <property type="match status" value="1"/>
</dbReference>
<name>R4XC23_TAPDE</name>
<evidence type="ECO:0000313" key="5">
    <source>
        <dbReference type="EMBL" id="CCG80890.1"/>
    </source>
</evidence>
<dbReference type="Proteomes" id="UP000013776">
    <property type="component" value="Unassembled WGS sequence"/>
</dbReference>
<evidence type="ECO:0000256" key="3">
    <source>
        <dbReference type="RuleBase" id="RU363067"/>
    </source>
</evidence>
<sequence length="510" mass="57286">MALNLHISRLRKPKRKSASIEANSARYESEDVKPDEQQWEGLRGRANALVYLPVKHDLVDFHMPPYEALLMPDVRDGLESLESQLPRLHKLVSTWDFSTLQLSEQDLVNCAAVIFKHLFKLPGTEEWHLTDEALFSFIGNIRRAYYTTNPYHNFRHAVDVLQAVFYMLLSSAVLPQMSETCQEFEAIGCSVLPLLMTPQYMLGACIVGIGHDVGHPGVNNALLVATKAPISLLYNDRSVLESMHCAALGRILTQKWPATQQGSMRKVIIELILSTDMALHFDYMSKFKEMEQVCIAAREAAAEQVAPVEPVEIPSATLDKYKVTLFSALIKCGDISNVARPFAISRDWSFVLLKEFFNQARLEKAMGLPVTKNFDPEQTAQADSQMFFINLFAQPLFVSLEKVLPNLMPISRTIASNHDTWKLLKADPQSLATVVDNISRPTSDLNKILAKPLAKSADFEIIRPEDDKVFVDDHNTTVANSGDIHDSQNKSKKSFSLQKLFKRKKSGVPA</sequence>
<dbReference type="EC" id="3.1.4.-" evidence="3"/>
<evidence type="ECO:0000259" key="4">
    <source>
        <dbReference type="PROSITE" id="PS51845"/>
    </source>
</evidence>
<comment type="similarity">
    <text evidence="3">Belongs to the cyclic nucleotide phosphodiesterase family.</text>
</comment>
<organism evidence="5 6">
    <name type="scientific">Taphrina deformans (strain PYCC 5710 / ATCC 11124 / CBS 356.35 / IMI 108563 / JCM 9778 / NBRC 8474)</name>
    <name type="common">Peach leaf curl fungus</name>
    <name type="synonym">Lalaria deformans</name>
    <dbReference type="NCBI Taxonomy" id="1097556"/>
    <lineage>
        <taxon>Eukaryota</taxon>
        <taxon>Fungi</taxon>
        <taxon>Dikarya</taxon>
        <taxon>Ascomycota</taxon>
        <taxon>Taphrinomycotina</taxon>
        <taxon>Taphrinomycetes</taxon>
        <taxon>Taphrinales</taxon>
        <taxon>Taphrinaceae</taxon>
        <taxon>Taphrina</taxon>
    </lineage>
</organism>
<accession>R4XC23</accession>
<dbReference type="eggNOG" id="KOG3689">
    <property type="taxonomic scope" value="Eukaryota"/>
</dbReference>
<evidence type="ECO:0000256" key="2">
    <source>
        <dbReference type="ARBA" id="ARBA00022801"/>
    </source>
</evidence>
<comment type="cofactor">
    <cofactor evidence="3">
        <name>a divalent metal cation</name>
        <dbReference type="ChEBI" id="CHEBI:60240"/>
    </cofactor>
    <text evidence="3">Binds 2 divalent metal cations per subunit. Site 1 may preferentially bind zinc ions, while site 2 has a preference for magnesium and/or manganese ions.</text>
</comment>